<evidence type="ECO:0000313" key="1">
    <source>
        <dbReference type="EMBL" id="NGO64558.1"/>
    </source>
</evidence>
<dbReference type="AlphaFoldDB" id="A0A6M1S878"/>
<dbReference type="GO" id="GO:0006270">
    <property type="term" value="P:DNA replication initiation"/>
    <property type="evidence" value="ECO:0007669"/>
    <property type="project" value="TreeGrafter"/>
</dbReference>
<dbReference type="EMBL" id="JAAKZH010000003">
    <property type="protein sequence ID" value="NGO64558.1"/>
    <property type="molecule type" value="Genomic_DNA"/>
</dbReference>
<organism evidence="1 2">
    <name type="scientific">Rhizobium daejeonense</name>
    <dbReference type="NCBI Taxonomy" id="240521"/>
    <lineage>
        <taxon>Bacteria</taxon>
        <taxon>Pseudomonadati</taxon>
        <taxon>Pseudomonadota</taxon>
        <taxon>Alphaproteobacteria</taxon>
        <taxon>Hyphomicrobiales</taxon>
        <taxon>Rhizobiaceae</taxon>
        <taxon>Rhizobium/Agrobacterium group</taxon>
        <taxon>Rhizobium</taxon>
    </lineage>
</organism>
<dbReference type="PANTHER" id="PTHR30050:SF5">
    <property type="entry name" value="DNAA REGULATORY INACTIVATOR HDA"/>
    <property type="match status" value="1"/>
</dbReference>
<accession>A0A6M1S878</accession>
<dbReference type="Gene3D" id="1.10.8.60">
    <property type="match status" value="1"/>
</dbReference>
<keyword evidence="2" id="KW-1185">Reference proteome</keyword>
<name>A0A6M1S878_9HYPH</name>
<comment type="caution">
    <text evidence="1">The sequence shown here is derived from an EMBL/GenBank/DDBJ whole genome shotgun (WGS) entry which is preliminary data.</text>
</comment>
<reference evidence="1 2" key="1">
    <citation type="submission" date="2020-02" db="EMBL/GenBank/DDBJ databases">
        <title>Genome sequence of the type strain CCBAU10050 of Rhizobium daejeonense.</title>
        <authorList>
            <person name="Gao J."/>
            <person name="Sun J."/>
        </authorList>
    </citation>
    <scope>NUCLEOTIDE SEQUENCE [LARGE SCALE GENOMIC DNA]</scope>
    <source>
        <strain evidence="1 2">CCBAU10050</strain>
    </source>
</reference>
<dbReference type="PANTHER" id="PTHR30050">
    <property type="entry name" value="CHROMOSOMAL REPLICATION INITIATOR PROTEIN DNAA"/>
    <property type="match status" value="1"/>
</dbReference>
<evidence type="ECO:0000313" key="2">
    <source>
        <dbReference type="Proteomes" id="UP000477849"/>
    </source>
</evidence>
<dbReference type="GO" id="GO:0005886">
    <property type="term" value="C:plasma membrane"/>
    <property type="evidence" value="ECO:0007669"/>
    <property type="project" value="TreeGrafter"/>
</dbReference>
<sequence>MSEIKKVASRRSIAEQLPLSFDHGKATGRDDLLVSDRLEAAVAIIDSWPQWSSPVVVLMGPQGSGKSHLVDIFRQQSGAADVHPLAGADASRQAETGPVVFEDADREGFDEVELFHLINTVREHGTSLLMTSRTWPPSWNVALPDLRSRLKAATMVEIGSPDEALLSQVMMKLFADRQLYVDDKIVGYIVQRMERSFSAAQDIVERIDRLALARRTRITRTLAGEVLNELYATSGLE</sequence>
<dbReference type="RefSeq" id="WP_163904704.1">
    <property type="nucleotide sequence ID" value="NZ_CP048427.1"/>
</dbReference>
<dbReference type="GO" id="GO:0003688">
    <property type="term" value="F:DNA replication origin binding"/>
    <property type="evidence" value="ECO:0007669"/>
    <property type="project" value="TreeGrafter"/>
</dbReference>
<dbReference type="Gene3D" id="3.40.50.300">
    <property type="entry name" value="P-loop containing nucleotide triphosphate hydrolases"/>
    <property type="match status" value="1"/>
</dbReference>
<dbReference type="SUPFAM" id="SSF52540">
    <property type="entry name" value="P-loop containing nucleoside triphosphate hydrolases"/>
    <property type="match status" value="1"/>
</dbReference>
<dbReference type="InterPro" id="IPR027417">
    <property type="entry name" value="P-loop_NTPase"/>
</dbReference>
<dbReference type="Proteomes" id="UP000477849">
    <property type="component" value="Unassembled WGS sequence"/>
</dbReference>
<dbReference type="NCBIfam" id="NF006571">
    <property type="entry name" value="PRK09087.1"/>
    <property type="match status" value="1"/>
</dbReference>
<protein>
    <submittedName>
        <fullName evidence="1">Uncharacterized protein</fullName>
    </submittedName>
</protein>
<proteinExistence type="predicted"/>
<gene>
    <name evidence="1" type="ORF">G6N76_12865</name>
</gene>